<comment type="pathway">
    <text evidence="3 9 11">Amino-acid biosynthesis; L-histidine biosynthesis; L-histidine from 5-phospho-alpha-D-ribose 1-diphosphate: step 4/9.</text>
</comment>
<dbReference type="EMBL" id="CP036150">
    <property type="protein sequence ID" value="QEN09107.1"/>
    <property type="molecule type" value="Genomic_DNA"/>
</dbReference>
<name>A0A5C1QNK1_9SPIO</name>
<feature type="active site" description="Proton donor" evidence="9">
    <location>
        <position position="129"/>
    </location>
</feature>
<evidence type="ECO:0000256" key="4">
    <source>
        <dbReference type="ARBA" id="ARBA00009667"/>
    </source>
</evidence>
<dbReference type="CDD" id="cd04732">
    <property type="entry name" value="HisA"/>
    <property type="match status" value="1"/>
</dbReference>
<accession>A0A5C1QNK1</accession>
<comment type="subcellular location">
    <subcellularLocation>
        <location evidence="2 9 11">Cytoplasm</location>
    </subcellularLocation>
</comment>
<comment type="similarity">
    <text evidence="4 9 10">Belongs to the HisA/HisF family.</text>
</comment>
<dbReference type="GO" id="GO:0000105">
    <property type="term" value="P:L-histidine biosynthetic process"/>
    <property type="evidence" value="ECO:0007669"/>
    <property type="project" value="UniProtKB-UniRule"/>
</dbReference>
<dbReference type="InterPro" id="IPR044524">
    <property type="entry name" value="Isoase_HisA-like"/>
</dbReference>
<dbReference type="InterPro" id="IPR013785">
    <property type="entry name" value="Aldolase_TIM"/>
</dbReference>
<evidence type="ECO:0000256" key="3">
    <source>
        <dbReference type="ARBA" id="ARBA00005133"/>
    </source>
</evidence>
<dbReference type="UniPathway" id="UPA00031">
    <property type="reaction ID" value="UER00009"/>
</dbReference>
<dbReference type="FunFam" id="3.20.20.70:FF:000009">
    <property type="entry name" value="1-(5-phosphoribosyl)-5-[(5-phosphoribosylamino)methylideneamino] imidazole-4-carboxamide isomerase"/>
    <property type="match status" value="1"/>
</dbReference>
<evidence type="ECO:0000256" key="2">
    <source>
        <dbReference type="ARBA" id="ARBA00004496"/>
    </source>
</evidence>
<evidence type="ECO:0000256" key="9">
    <source>
        <dbReference type="HAMAP-Rule" id="MF_01014"/>
    </source>
</evidence>
<evidence type="ECO:0000256" key="10">
    <source>
        <dbReference type="RuleBase" id="RU003657"/>
    </source>
</evidence>
<evidence type="ECO:0000313" key="13">
    <source>
        <dbReference type="Proteomes" id="UP000324209"/>
    </source>
</evidence>
<feature type="active site" description="Proton acceptor" evidence="9">
    <location>
        <position position="8"/>
    </location>
</feature>
<dbReference type="InterPro" id="IPR023016">
    <property type="entry name" value="HisA/PriA"/>
</dbReference>
<dbReference type="RefSeq" id="WP_149487183.1">
    <property type="nucleotide sequence ID" value="NZ_CP036150.1"/>
</dbReference>
<dbReference type="GO" id="GO:0005737">
    <property type="term" value="C:cytoplasm"/>
    <property type="evidence" value="ECO:0007669"/>
    <property type="project" value="UniProtKB-SubCell"/>
</dbReference>
<evidence type="ECO:0000256" key="6">
    <source>
        <dbReference type="ARBA" id="ARBA00022605"/>
    </source>
</evidence>
<keyword evidence="8 9" id="KW-0413">Isomerase</keyword>
<reference evidence="12 13" key="1">
    <citation type="submission" date="2019-02" db="EMBL/GenBank/DDBJ databases">
        <title>Complete Genome Sequence and Methylome Analysis of free living Spirochaetas.</title>
        <authorList>
            <person name="Fomenkov A."/>
            <person name="Dubinina G."/>
            <person name="Leshcheva N."/>
            <person name="Mikheeva N."/>
            <person name="Grabovich M."/>
            <person name="Vincze T."/>
            <person name="Roberts R.J."/>
        </authorList>
    </citation>
    <scope>NUCLEOTIDE SEQUENCE [LARGE SCALE GENOMIC DNA]</scope>
    <source>
        <strain evidence="12 13">K2</strain>
    </source>
</reference>
<keyword evidence="5 9" id="KW-0963">Cytoplasm</keyword>
<keyword evidence="7 9" id="KW-0368">Histidine biosynthesis</keyword>
<evidence type="ECO:0000256" key="5">
    <source>
        <dbReference type="ARBA" id="ARBA00022490"/>
    </source>
</evidence>
<dbReference type="PANTHER" id="PTHR43090">
    <property type="entry name" value="1-(5-PHOSPHORIBOSYL)-5-[(5-PHOSPHORIBOSYLAMINO)METHYLIDENEAMINO] IMIDAZOLE-4-CARBOXAMIDE ISOMERASE"/>
    <property type="match status" value="1"/>
</dbReference>
<protein>
    <recommendedName>
        <fullName evidence="9 11">1-(5-phosphoribosyl)-5-[(5-phosphoribosylamino)methylideneamino] imidazole-4-carboxamide isomerase</fullName>
        <ecNumber evidence="9 11">5.3.1.16</ecNumber>
    </recommendedName>
    <alternativeName>
        <fullName evidence="9">Phosphoribosylformimino-5-aminoimidazole carboxamide ribotide isomerase</fullName>
    </alternativeName>
</protein>
<dbReference type="Gene3D" id="3.20.20.70">
    <property type="entry name" value="Aldolase class I"/>
    <property type="match status" value="1"/>
</dbReference>
<evidence type="ECO:0000256" key="8">
    <source>
        <dbReference type="ARBA" id="ARBA00023235"/>
    </source>
</evidence>
<dbReference type="PANTHER" id="PTHR43090:SF2">
    <property type="entry name" value="1-(5-PHOSPHORIBOSYL)-5-[(5-PHOSPHORIBOSYLAMINO)METHYLIDENEAMINO] IMIDAZOLE-4-CARBOXAMIDE ISOMERASE"/>
    <property type="match status" value="1"/>
</dbReference>
<dbReference type="InterPro" id="IPR006062">
    <property type="entry name" value="His_biosynth"/>
</dbReference>
<dbReference type="KEGG" id="ock:EXM22_14375"/>
<evidence type="ECO:0000256" key="7">
    <source>
        <dbReference type="ARBA" id="ARBA00023102"/>
    </source>
</evidence>
<proteinExistence type="inferred from homology"/>
<dbReference type="SUPFAM" id="SSF51366">
    <property type="entry name" value="Ribulose-phoshate binding barrel"/>
    <property type="match status" value="1"/>
</dbReference>
<dbReference type="OrthoDB" id="9781903at2"/>
<keyword evidence="6 9" id="KW-0028">Amino-acid biosynthesis</keyword>
<dbReference type="NCBIfam" id="TIGR00007">
    <property type="entry name" value="1-(5-phosphoribosyl)-5-[(5-phosphoribosylamino)methylideneamino]imidazole-4-carboxamide isomerase"/>
    <property type="match status" value="1"/>
</dbReference>
<dbReference type="GO" id="GO:0000162">
    <property type="term" value="P:L-tryptophan biosynthetic process"/>
    <property type="evidence" value="ECO:0007669"/>
    <property type="project" value="TreeGrafter"/>
</dbReference>
<keyword evidence="13" id="KW-1185">Reference proteome</keyword>
<evidence type="ECO:0000256" key="11">
    <source>
        <dbReference type="RuleBase" id="RU003658"/>
    </source>
</evidence>
<sequence length="248" mass="27094">MVIIPAIDLLGAECVRLFKGDYNDVKSYEKDPAVAAAVFEKLGIKRLHLVDLDAARGEGKNNRMALQKIRSVFSGIIELGGGVREEADVRELLEIGVDRLIVGTVLAKNPEKVGLWIQKFGPVFIAGIDALDGEVKVSGWEKGTALQDSVLAKKCADMGITNIIYTNIDRDGTLAGPDLENTNRIARESKIGITLSGGISSQDDLKDVFQKADPLVKGVITGKAYYEGRLDLEKAVLDFQKNDEEYDW</sequence>
<dbReference type="Proteomes" id="UP000324209">
    <property type="component" value="Chromosome"/>
</dbReference>
<organism evidence="12 13">
    <name type="scientific">Oceanispirochaeta crateris</name>
    <dbReference type="NCBI Taxonomy" id="2518645"/>
    <lineage>
        <taxon>Bacteria</taxon>
        <taxon>Pseudomonadati</taxon>
        <taxon>Spirochaetota</taxon>
        <taxon>Spirochaetia</taxon>
        <taxon>Spirochaetales</taxon>
        <taxon>Spirochaetaceae</taxon>
        <taxon>Oceanispirochaeta</taxon>
    </lineage>
</organism>
<gene>
    <name evidence="9 12" type="primary">hisA</name>
    <name evidence="12" type="ORF">EXM22_14375</name>
</gene>
<comment type="catalytic activity">
    <reaction evidence="1 9 11">
        <text>1-(5-phospho-beta-D-ribosyl)-5-[(5-phospho-beta-D-ribosylamino)methylideneamino]imidazole-4-carboxamide = 5-[(5-phospho-1-deoxy-D-ribulos-1-ylimino)methylamino]-1-(5-phospho-beta-D-ribosyl)imidazole-4-carboxamide</text>
        <dbReference type="Rhea" id="RHEA:15469"/>
        <dbReference type="ChEBI" id="CHEBI:58435"/>
        <dbReference type="ChEBI" id="CHEBI:58525"/>
        <dbReference type="EC" id="5.3.1.16"/>
    </reaction>
</comment>
<dbReference type="AlphaFoldDB" id="A0A5C1QNK1"/>
<dbReference type="GO" id="GO:0003949">
    <property type="term" value="F:1-(5-phosphoribosyl)-5-[(5-phosphoribosylamino)methylideneamino]imidazole-4-carboxamide isomerase activity"/>
    <property type="evidence" value="ECO:0007669"/>
    <property type="project" value="UniProtKB-UniRule"/>
</dbReference>
<evidence type="ECO:0000256" key="1">
    <source>
        <dbReference type="ARBA" id="ARBA00000901"/>
    </source>
</evidence>
<evidence type="ECO:0000313" key="12">
    <source>
        <dbReference type="EMBL" id="QEN09107.1"/>
    </source>
</evidence>
<dbReference type="InterPro" id="IPR011060">
    <property type="entry name" value="RibuloseP-bd_barrel"/>
</dbReference>
<dbReference type="HAMAP" id="MF_01014">
    <property type="entry name" value="HisA"/>
    <property type="match status" value="1"/>
</dbReference>
<dbReference type="InterPro" id="IPR006063">
    <property type="entry name" value="HisA_bact_arch"/>
</dbReference>
<dbReference type="EC" id="5.3.1.16" evidence="9 11"/>
<dbReference type="Pfam" id="PF00977">
    <property type="entry name" value="His_biosynth"/>
    <property type="match status" value="1"/>
</dbReference>